<dbReference type="PROSITE" id="PS50048">
    <property type="entry name" value="ZN2_CY6_FUNGAL_2"/>
    <property type="match status" value="1"/>
</dbReference>
<feature type="compositionally biased region" description="Low complexity" evidence="2">
    <location>
        <begin position="67"/>
        <end position="77"/>
    </location>
</feature>
<dbReference type="InterPro" id="IPR021858">
    <property type="entry name" value="Fun_TF"/>
</dbReference>
<reference evidence="4 5" key="1">
    <citation type="submission" date="2016-04" db="EMBL/GenBank/DDBJ databases">
        <title>A degradative enzymes factory behind the ericoid mycorrhizal symbiosis.</title>
        <authorList>
            <consortium name="DOE Joint Genome Institute"/>
            <person name="Martino E."/>
            <person name="Morin E."/>
            <person name="Grelet G."/>
            <person name="Kuo A."/>
            <person name="Kohler A."/>
            <person name="Daghino S."/>
            <person name="Barry K."/>
            <person name="Choi C."/>
            <person name="Cichocki N."/>
            <person name="Clum A."/>
            <person name="Copeland A."/>
            <person name="Hainaut M."/>
            <person name="Haridas S."/>
            <person name="Labutti K."/>
            <person name="Lindquist E."/>
            <person name="Lipzen A."/>
            <person name="Khouja H.-R."/>
            <person name="Murat C."/>
            <person name="Ohm R."/>
            <person name="Olson A."/>
            <person name="Spatafora J."/>
            <person name="Veneault-Fourrey C."/>
            <person name="Henrissat B."/>
            <person name="Grigoriev I."/>
            <person name="Martin F."/>
            <person name="Perotto S."/>
        </authorList>
    </citation>
    <scope>NUCLEOTIDE SEQUENCE [LARGE SCALE GENOMIC DNA]</scope>
    <source>
        <strain evidence="4 5">F</strain>
    </source>
</reference>
<dbReference type="Proteomes" id="UP000235786">
    <property type="component" value="Unassembled WGS sequence"/>
</dbReference>
<keyword evidence="1" id="KW-0539">Nucleus</keyword>
<dbReference type="PANTHER" id="PTHR38791">
    <property type="entry name" value="ZN(II)2CYS6 TRANSCRIPTION FACTOR (EUROFUNG)-RELATED-RELATED"/>
    <property type="match status" value="1"/>
</dbReference>
<evidence type="ECO:0000259" key="3">
    <source>
        <dbReference type="PROSITE" id="PS50048"/>
    </source>
</evidence>
<dbReference type="InterPro" id="IPR001138">
    <property type="entry name" value="Zn2Cys6_DnaBD"/>
</dbReference>
<evidence type="ECO:0000256" key="1">
    <source>
        <dbReference type="ARBA" id="ARBA00023242"/>
    </source>
</evidence>
<proteinExistence type="predicted"/>
<name>A0A2J6RZH2_HYAVF</name>
<dbReference type="InterPro" id="IPR053175">
    <property type="entry name" value="DHMBA_Reg_Transcription_Factor"/>
</dbReference>
<feature type="domain" description="Zn(2)-C6 fungal-type" evidence="3">
    <location>
        <begin position="10"/>
        <end position="38"/>
    </location>
</feature>
<protein>
    <recommendedName>
        <fullName evidence="3">Zn(2)-C6 fungal-type domain-containing protein</fullName>
    </recommendedName>
</protein>
<dbReference type="EMBL" id="KZ613941">
    <property type="protein sequence ID" value="PMD43914.1"/>
    <property type="molecule type" value="Genomic_DNA"/>
</dbReference>
<dbReference type="SMART" id="SM00066">
    <property type="entry name" value="GAL4"/>
    <property type="match status" value="1"/>
</dbReference>
<feature type="region of interest" description="Disordered" evidence="2">
    <location>
        <begin position="52"/>
        <end position="93"/>
    </location>
</feature>
<keyword evidence="5" id="KW-1185">Reference proteome</keyword>
<dbReference type="AlphaFoldDB" id="A0A2J6RZH2"/>
<organism evidence="4 5">
    <name type="scientific">Hyaloscypha variabilis (strain UAMH 11265 / GT02V1 / F)</name>
    <name type="common">Meliniomyces variabilis</name>
    <dbReference type="NCBI Taxonomy" id="1149755"/>
    <lineage>
        <taxon>Eukaryota</taxon>
        <taxon>Fungi</taxon>
        <taxon>Dikarya</taxon>
        <taxon>Ascomycota</taxon>
        <taxon>Pezizomycotina</taxon>
        <taxon>Leotiomycetes</taxon>
        <taxon>Helotiales</taxon>
        <taxon>Hyaloscyphaceae</taxon>
        <taxon>Hyaloscypha</taxon>
        <taxon>Hyaloscypha variabilis</taxon>
    </lineage>
</organism>
<accession>A0A2J6RZH2</accession>
<feature type="compositionally biased region" description="Polar residues" evidence="2">
    <location>
        <begin position="52"/>
        <end position="65"/>
    </location>
</feature>
<sequence length="531" mass="58790">MVFHGRPSKACAECRQRRTRCDLSKPSCSQCIRAKRTCPGYREGLIIHDESQTLSTKYSGGSEQNKSPRSSRNSSVFSDDESTSSIARSYDDSRLERDIEPQAGFYPLTSPPGISAEDQATTFFFGNYVSSRNMLNTCGNYQYLPTIYSNQPVGTALRQVIAAIGLAGLANFWKAPNIMAQANRAYSIALQTVNVSLGKIEEAKSDQTVVTIMLLAQYENNTTNGTRSMKAWTEHILGATALMKLRGKNSLSNPLGRNIFVHLRQGLISSCVQRHCAVPKSIVELAKYSLQFETPVEAASTRLGLIISEYTVIRTSMEHIKGLDDSRKIVAALWELDIKYLDWAQNLPPEFVITQVPVPAAARGKEVWGQHYNKYTSIFITSIWNNYNCARALCNELLRHQVSSLLHWSGPLDPHEIETEQGPVTFETILPITISTISALANDIFASVPFFLSDSQQEAPRVLAGNLVLWPLYLAAQTSTATVEIQRWAAGRLRYIAETMGIRQAAPPYAGFAREAQLVDSVAGEAMVEAM</sequence>
<dbReference type="Gene3D" id="4.10.240.10">
    <property type="entry name" value="Zn(2)-C6 fungal-type DNA-binding domain"/>
    <property type="match status" value="1"/>
</dbReference>
<evidence type="ECO:0000313" key="4">
    <source>
        <dbReference type="EMBL" id="PMD43914.1"/>
    </source>
</evidence>
<dbReference type="PANTHER" id="PTHR38791:SF5">
    <property type="entry name" value="TRANSCRIPTION FACTOR DBAG-RELATED"/>
    <property type="match status" value="1"/>
</dbReference>
<dbReference type="Pfam" id="PF00172">
    <property type="entry name" value="Zn_clus"/>
    <property type="match status" value="1"/>
</dbReference>
<evidence type="ECO:0000256" key="2">
    <source>
        <dbReference type="SAM" id="MobiDB-lite"/>
    </source>
</evidence>
<gene>
    <name evidence="4" type="ORF">L207DRAFT_552359</name>
</gene>
<dbReference type="OrthoDB" id="4220372at2759"/>
<dbReference type="PROSITE" id="PS00463">
    <property type="entry name" value="ZN2_CY6_FUNGAL_1"/>
    <property type="match status" value="1"/>
</dbReference>
<dbReference type="CDD" id="cd00067">
    <property type="entry name" value="GAL4"/>
    <property type="match status" value="1"/>
</dbReference>
<dbReference type="GO" id="GO:0008270">
    <property type="term" value="F:zinc ion binding"/>
    <property type="evidence" value="ECO:0007669"/>
    <property type="project" value="InterPro"/>
</dbReference>
<dbReference type="Pfam" id="PF11951">
    <property type="entry name" value="Fungal_trans_2"/>
    <property type="match status" value="1"/>
</dbReference>
<evidence type="ECO:0000313" key="5">
    <source>
        <dbReference type="Proteomes" id="UP000235786"/>
    </source>
</evidence>
<dbReference type="InterPro" id="IPR036864">
    <property type="entry name" value="Zn2-C6_fun-type_DNA-bd_sf"/>
</dbReference>
<dbReference type="SUPFAM" id="SSF57701">
    <property type="entry name" value="Zn2/Cys6 DNA-binding domain"/>
    <property type="match status" value="1"/>
</dbReference>
<dbReference type="GO" id="GO:0000981">
    <property type="term" value="F:DNA-binding transcription factor activity, RNA polymerase II-specific"/>
    <property type="evidence" value="ECO:0007669"/>
    <property type="project" value="InterPro"/>
</dbReference>